<keyword evidence="2" id="KW-1185">Reference proteome</keyword>
<organism evidence="1 2">
    <name type="scientific">Puccinia striiformis f. sp. tritici</name>
    <dbReference type="NCBI Taxonomy" id="168172"/>
    <lineage>
        <taxon>Eukaryota</taxon>
        <taxon>Fungi</taxon>
        <taxon>Dikarya</taxon>
        <taxon>Basidiomycota</taxon>
        <taxon>Pucciniomycotina</taxon>
        <taxon>Pucciniomycetes</taxon>
        <taxon>Pucciniales</taxon>
        <taxon>Pucciniaceae</taxon>
        <taxon>Puccinia</taxon>
    </lineage>
</organism>
<reference evidence="2" key="2">
    <citation type="journal article" date="2018" name="Mol. Plant Microbe Interact.">
        <title>Genome sequence resources for the wheat stripe rust pathogen (Puccinia striiformis f. sp. tritici) and the barley stripe rust pathogen (Puccinia striiformis f. sp. hordei).</title>
        <authorList>
            <person name="Xia C."/>
            <person name="Wang M."/>
            <person name="Yin C."/>
            <person name="Cornejo O.E."/>
            <person name="Hulbert S.H."/>
            <person name="Chen X."/>
        </authorList>
    </citation>
    <scope>NUCLEOTIDE SEQUENCE [LARGE SCALE GENOMIC DNA]</scope>
    <source>
        <strain evidence="2">93-210</strain>
    </source>
</reference>
<comment type="caution">
    <text evidence="1">The sequence shown here is derived from an EMBL/GenBank/DDBJ whole genome shotgun (WGS) entry which is preliminary data.</text>
</comment>
<reference evidence="1 2" key="3">
    <citation type="journal article" date="2022" name="Microbiol. Spectr.">
        <title>Folding features and dynamics of 3D genome architecture in plant fungal pathogens.</title>
        <authorList>
            <person name="Xia C."/>
        </authorList>
    </citation>
    <scope>NUCLEOTIDE SEQUENCE [LARGE SCALE GENOMIC DNA]</scope>
    <source>
        <strain evidence="1 2">93-210</strain>
    </source>
</reference>
<evidence type="ECO:0000313" key="2">
    <source>
        <dbReference type="Proteomes" id="UP001060170"/>
    </source>
</evidence>
<reference evidence="2" key="1">
    <citation type="journal article" date="2018" name="BMC Genomics">
        <title>Genomic insights into host adaptation between the wheat stripe rust pathogen (Puccinia striiformis f. sp. tritici) and the barley stripe rust pathogen (Puccinia striiformis f. sp. hordei).</title>
        <authorList>
            <person name="Xia C."/>
            <person name="Wang M."/>
            <person name="Yin C."/>
            <person name="Cornejo O.E."/>
            <person name="Hulbert S.H."/>
            <person name="Chen X."/>
        </authorList>
    </citation>
    <scope>NUCLEOTIDE SEQUENCE [LARGE SCALE GENOMIC DNA]</scope>
    <source>
        <strain evidence="2">93-210</strain>
    </source>
</reference>
<name>A0ACC0F116_9BASI</name>
<dbReference type="Proteomes" id="UP001060170">
    <property type="component" value="Chromosome 1"/>
</dbReference>
<evidence type="ECO:0000313" key="1">
    <source>
        <dbReference type="EMBL" id="KAI7963111.1"/>
    </source>
</evidence>
<protein>
    <submittedName>
        <fullName evidence="1">Uncharacterized protein</fullName>
    </submittedName>
</protein>
<dbReference type="EMBL" id="CM045865">
    <property type="protein sequence ID" value="KAI7963111.1"/>
    <property type="molecule type" value="Genomic_DNA"/>
</dbReference>
<accession>A0ACC0F116</accession>
<proteinExistence type="predicted"/>
<gene>
    <name evidence="1" type="ORF">MJO28_001205</name>
</gene>
<sequence>MQHKVTRNKDNPATNPSITPSNMVMRTYQFNLLWNGNSQCFIRQGQLLIRSGLSSRSFYDHVHNRAQEIEQLSTQLKRPPRFSVWLGPPDSGKITLARQLTAQTRSDGTREFNSLIIDLRSVDHTQPDGLRDVFIRYGQRAGDRGDPLWERIFNRSGTKAGGFWKRHSKHSGSAAGGLSLGCDLSIPPVYTLTRFFHDLGNKMQPWSPSTMSYVVIVFNSKMVYMLLHFVGRITHTVPKMHVIFITSDSLFLDWMAPRIKSTRFKTIVVGDLSRVEANNYFQHAVENNSRLSEETKDLLLSMDFGTVYKMTGGRMVFMRSYIKQVHEFGHFVDPQRFGPVQLEHSLLLRELSREAKTYGKKEVLIVFRILLNSPGYVSYDRLVEGLGLGVVQEMLERNLIFYRPRSLFAKDLLPPPSESVVTPPSQPALCAMEWLIKEMGPM</sequence>